<dbReference type="EC" id="2.7.7.49" evidence="3"/>
<sequence length="625" mass="72833">MLTSEKQTIKHKGTRHAEYYDMVNVMDKLYEDSKNGRIFKNLMNIITSENNIKLAFRNIKKNSGSMTCGTDKLNIKNIEKWDDEKLVNTIRNKLEWYKPKPVKRVEIPKPDGKMRPLGIPTIIDRLIQQCILQVIEPICEAKFYNHSYGFRPNRSTEHAIARCYQLINLSKLHHVVDVDIKGFFDNVNHAKLRKQIWSLGIQDKRLLCIISEMLKAPIELPNGQRIIPNKGTPQGGILSPLLANIVLNELDWWIASQWEDIPTKNEFKNRVNKNGSIVKSDIYRSLRKLSNLKEMHIVRYADDFKIFCRKPKDAFKIFNATKLWLNERLHLDINEEKSKVINLRRNYSDYLGVKIKAVPKGNKLVVQSHISDKALAKEKKNLKDQIKRIAFPKNEIERYRSINKYNAMVIGIHNYYQIATHINIDVNHLGKQINDMLKNRLHGCRLTKDGVIPNCYIKQHYGNSKQIRFCNGHPIVPIGYIQCKNPMCKRVNVNRYTKEGRKAIHKKLEVNRSIMRRLMSSESKNRSIEYIDNRISLYVAQHGKCRITGIDLEYDDLHCHHIIPVQHGGGDNYHNLVIVHKDVHILIHATNPETINSYLQKLQLNKKMLFKLNGFREKVGITPIN</sequence>
<dbReference type="InterPro" id="IPR051083">
    <property type="entry name" value="GrpII_Intron_Splice-Mob/Def"/>
</dbReference>
<dbReference type="SUPFAM" id="SSF56672">
    <property type="entry name" value="DNA/RNA polymerases"/>
    <property type="match status" value="1"/>
</dbReference>
<feature type="domain" description="Reverse transcriptase" evidence="1">
    <location>
        <begin position="88"/>
        <end position="355"/>
    </location>
</feature>
<dbReference type="CDD" id="cd01651">
    <property type="entry name" value="RT_G2_intron"/>
    <property type="match status" value="1"/>
</dbReference>
<dbReference type="Pfam" id="PF01844">
    <property type="entry name" value="HNH"/>
    <property type="match status" value="1"/>
</dbReference>
<dbReference type="Proteomes" id="UP000789738">
    <property type="component" value="Unassembled WGS sequence"/>
</dbReference>
<evidence type="ECO:0000259" key="1">
    <source>
        <dbReference type="PROSITE" id="PS50878"/>
    </source>
</evidence>
<dbReference type="InterPro" id="IPR003615">
    <property type="entry name" value="HNH_nuc"/>
</dbReference>
<dbReference type="PROSITE" id="PS50878">
    <property type="entry name" value="RT_POL"/>
    <property type="match status" value="1"/>
</dbReference>
<reference evidence="3" key="2">
    <citation type="submission" date="2022-10" db="EMBL/GenBank/DDBJ databases">
        <authorList>
            <person name="Aires J."/>
            <person name="Mesa V."/>
        </authorList>
    </citation>
    <scope>NUCLEOTIDE SEQUENCE</scope>
    <source>
        <strain evidence="3">Clostridium neonatale JD116</strain>
    </source>
</reference>
<dbReference type="Pfam" id="PF00078">
    <property type="entry name" value="RVT_1"/>
    <property type="match status" value="1"/>
</dbReference>
<dbReference type="PANTHER" id="PTHR34047:SF8">
    <property type="entry name" value="PROTEIN YKFC"/>
    <property type="match status" value="1"/>
</dbReference>
<keyword evidence="3" id="KW-0808">Transferase</keyword>
<gene>
    <name evidence="3" type="ORF">CNEO2_180080</name>
    <name evidence="2" type="ORF">CNEO_10320</name>
</gene>
<dbReference type="GO" id="GO:0003676">
    <property type="term" value="F:nucleic acid binding"/>
    <property type="evidence" value="ECO:0007669"/>
    <property type="project" value="InterPro"/>
</dbReference>
<dbReference type="Proteomes" id="UP001189143">
    <property type="component" value="Unassembled WGS sequence"/>
</dbReference>
<accession>A0AA86JFK0</accession>
<reference evidence="2" key="1">
    <citation type="submission" date="2021-10" db="EMBL/GenBank/DDBJ databases">
        <authorList>
            <person name="Mesa V."/>
        </authorList>
    </citation>
    <scope>NUCLEOTIDE SEQUENCE</scope>
    <source>
        <strain evidence="2">CC3_PB</strain>
    </source>
</reference>
<keyword evidence="2" id="KW-0695">RNA-directed DNA polymerase</keyword>
<dbReference type="GO" id="GO:0004519">
    <property type="term" value="F:endonuclease activity"/>
    <property type="evidence" value="ECO:0007669"/>
    <property type="project" value="InterPro"/>
</dbReference>
<protein>
    <submittedName>
        <fullName evidence="2 3">RNA-directed DNA polymerase</fullName>
        <ecNumber evidence="3">2.7.7.49</ecNumber>
    </submittedName>
</protein>
<dbReference type="CDD" id="cd00085">
    <property type="entry name" value="HNHc"/>
    <property type="match status" value="1"/>
</dbReference>
<dbReference type="AlphaFoldDB" id="A0AA86JFK0"/>
<evidence type="ECO:0000313" key="3">
    <source>
        <dbReference type="EMBL" id="CAI3552271.1"/>
    </source>
</evidence>
<dbReference type="EMBL" id="CAKJVE010000001">
    <property type="protein sequence ID" value="CAG9701849.1"/>
    <property type="molecule type" value="Genomic_DNA"/>
</dbReference>
<dbReference type="GO" id="GO:0003964">
    <property type="term" value="F:RNA-directed DNA polymerase activity"/>
    <property type="evidence" value="ECO:0007669"/>
    <property type="project" value="UniProtKB-KW"/>
</dbReference>
<dbReference type="RefSeq" id="WP_210886109.1">
    <property type="nucleotide sequence ID" value="NZ_CAKJVE010000001.1"/>
</dbReference>
<dbReference type="EMBL" id="CAMTCP010000099">
    <property type="protein sequence ID" value="CAI3552271.1"/>
    <property type="molecule type" value="Genomic_DNA"/>
</dbReference>
<dbReference type="InterPro" id="IPR030931">
    <property type="entry name" value="Group_II_RT_mat"/>
</dbReference>
<dbReference type="PANTHER" id="PTHR34047">
    <property type="entry name" value="NUCLEAR INTRON MATURASE 1, MITOCHONDRIAL-RELATED"/>
    <property type="match status" value="1"/>
</dbReference>
<proteinExistence type="predicted"/>
<organism evidence="2 4">
    <name type="scientific">Clostridium neonatale</name>
    <dbReference type="NCBI Taxonomy" id="137838"/>
    <lineage>
        <taxon>Bacteria</taxon>
        <taxon>Bacillati</taxon>
        <taxon>Bacillota</taxon>
        <taxon>Clostridia</taxon>
        <taxon>Eubacteriales</taxon>
        <taxon>Clostridiaceae</taxon>
        <taxon>Clostridium</taxon>
    </lineage>
</organism>
<dbReference type="Gene3D" id="1.10.30.50">
    <property type="match status" value="1"/>
</dbReference>
<dbReference type="GO" id="GO:0008270">
    <property type="term" value="F:zinc ion binding"/>
    <property type="evidence" value="ECO:0007669"/>
    <property type="project" value="InterPro"/>
</dbReference>
<dbReference type="InterPro" id="IPR000477">
    <property type="entry name" value="RT_dom"/>
</dbReference>
<dbReference type="InterPro" id="IPR043502">
    <property type="entry name" value="DNA/RNA_pol_sf"/>
</dbReference>
<evidence type="ECO:0000313" key="2">
    <source>
        <dbReference type="EMBL" id="CAG9701849.1"/>
    </source>
</evidence>
<dbReference type="InterPro" id="IPR002711">
    <property type="entry name" value="HNH"/>
</dbReference>
<dbReference type="SMART" id="SM00507">
    <property type="entry name" value="HNHc"/>
    <property type="match status" value="1"/>
</dbReference>
<dbReference type="NCBIfam" id="TIGR04416">
    <property type="entry name" value="group_II_RT_mat"/>
    <property type="match status" value="1"/>
</dbReference>
<comment type="caution">
    <text evidence="2">The sequence shown here is derived from an EMBL/GenBank/DDBJ whole genome shotgun (WGS) entry which is preliminary data.</text>
</comment>
<name>A0AA86JFK0_9CLOT</name>
<keyword evidence="3" id="KW-0548">Nucleotidyltransferase</keyword>
<evidence type="ECO:0000313" key="4">
    <source>
        <dbReference type="Proteomes" id="UP000789738"/>
    </source>
</evidence>